<name>A0A176RZK8_9GAMM</name>
<evidence type="ECO:0000313" key="1">
    <source>
        <dbReference type="EMBL" id="OAD21108.1"/>
    </source>
</evidence>
<reference evidence="1 2" key="1">
    <citation type="submission" date="2016-05" db="EMBL/GenBank/DDBJ databases">
        <title>Single-cell genome of chain-forming Candidatus Thiomargarita nelsonii and comparison to other large sulfur-oxidizing bacteria.</title>
        <authorList>
            <person name="Winkel M."/>
            <person name="Salman V."/>
            <person name="Woyke T."/>
            <person name="Schulz-Vogt H."/>
            <person name="Richter M."/>
            <person name="Flood B."/>
            <person name="Bailey J."/>
            <person name="Amann R."/>
            <person name="Mussmann M."/>
        </authorList>
    </citation>
    <scope>NUCLEOTIDE SEQUENCE [LARGE SCALE GENOMIC DNA]</scope>
    <source>
        <strain evidence="1 2">THI036</strain>
    </source>
</reference>
<protein>
    <submittedName>
        <fullName evidence="1">Uncharacterized protein</fullName>
    </submittedName>
</protein>
<keyword evidence="2" id="KW-1185">Reference proteome</keyword>
<dbReference type="EMBL" id="LUTY01001870">
    <property type="protein sequence ID" value="OAD21108.1"/>
    <property type="molecule type" value="Genomic_DNA"/>
</dbReference>
<accession>A0A176RZK8</accession>
<gene>
    <name evidence="1" type="ORF">THIOM_003138</name>
</gene>
<dbReference type="Proteomes" id="UP000076962">
    <property type="component" value="Unassembled WGS sequence"/>
</dbReference>
<organism evidence="1 2">
    <name type="scientific">Candidatus Thiomargarita nelsonii</name>
    <dbReference type="NCBI Taxonomy" id="1003181"/>
    <lineage>
        <taxon>Bacteria</taxon>
        <taxon>Pseudomonadati</taxon>
        <taxon>Pseudomonadota</taxon>
        <taxon>Gammaproteobacteria</taxon>
        <taxon>Thiotrichales</taxon>
        <taxon>Thiotrichaceae</taxon>
        <taxon>Thiomargarita</taxon>
    </lineage>
</organism>
<dbReference type="AlphaFoldDB" id="A0A176RZK8"/>
<proteinExistence type="predicted"/>
<comment type="caution">
    <text evidence="1">The sequence shown here is derived from an EMBL/GenBank/DDBJ whole genome shotgun (WGS) entry which is preliminary data.</text>
</comment>
<evidence type="ECO:0000313" key="2">
    <source>
        <dbReference type="Proteomes" id="UP000076962"/>
    </source>
</evidence>
<sequence>MKSLYLLRRRLDYFLNFYRLFCKLSHIIKEFIKLAQTQNDSPLIAIFLCNILYFNRF</sequence>